<dbReference type="PANTHER" id="PTHR30409:SF1">
    <property type="entry name" value="CARBAMATE KINASE-RELATED"/>
    <property type="match status" value="1"/>
</dbReference>
<comment type="catalytic activity">
    <reaction evidence="7">
        <text>hydrogencarbonate + NH4(+) + ATP = carbamoyl phosphate + ADP + H2O + H(+)</text>
        <dbReference type="Rhea" id="RHEA:10152"/>
        <dbReference type="ChEBI" id="CHEBI:15377"/>
        <dbReference type="ChEBI" id="CHEBI:15378"/>
        <dbReference type="ChEBI" id="CHEBI:17544"/>
        <dbReference type="ChEBI" id="CHEBI:28938"/>
        <dbReference type="ChEBI" id="CHEBI:30616"/>
        <dbReference type="ChEBI" id="CHEBI:58228"/>
        <dbReference type="ChEBI" id="CHEBI:456216"/>
        <dbReference type="EC" id="2.7.2.2"/>
    </reaction>
</comment>
<comment type="caution">
    <text evidence="11">The sequence shown here is derived from an EMBL/GenBank/DDBJ whole genome shotgun (WGS) entry which is preliminary data.</text>
</comment>
<dbReference type="PRINTS" id="PR01469">
    <property type="entry name" value="CARBMTKINASE"/>
</dbReference>
<feature type="domain" description="Aspartate/glutamate/uridylate kinase" evidence="10">
    <location>
        <begin position="4"/>
        <end position="294"/>
    </location>
</feature>
<dbReference type="InterPro" id="IPR036393">
    <property type="entry name" value="AceGlu_kinase-like_sf"/>
</dbReference>
<gene>
    <name evidence="11" type="primary">arcC1_2</name>
    <name evidence="11" type="ORF">MOMUL_18110</name>
</gene>
<evidence type="ECO:0000256" key="7">
    <source>
        <dbReference type="ARBA" id="ARBA00048467"/>
    </source>
</evidence>
<dbReference type="GO" id="GO:0008804">
    <property type="term" value="F:carbamate kinase activity"/>
    <property type="evidence" value="ECO:0007669"/>
    <property type="project" value="UniProtKB-UniRule"/>
</dbReference>
<keyword evidence="5 9" id="KW-0808">Transferase</keyword>
<name>A0A151AW77_9FIRM</name>
<dbReference type="NCBIfam" id="NF009007">
    <property type="entry name" value="PRK12352.1"/>
    <property type="match status" value="1"/>
</dbReference>
<keyword evidence="6 9" id="KW-0418">Kinase</keyword>
<dbReference type="GO" id="GO:0005829">
    <property type="term" value="C:cytosol"/>
    <property type="evidence" value="ECO:0007669"/>
    <property type="project" value="TreeGrafter"/>
</dbReference>
<reference evidence="11 12" key="1">
    <citation type="submission" date="2016-02" db="EMBL/GenBank/DDBJ databases">
        <title>Genome sequence of Moorella mulderi DSM 14980.</title>
        <authorList>
            <person name="Poehlein A."/>
            <person name="Daniel R."/>
        </authorList>
    </citation>
    <scope>NUCLEOTIDE SEQUENCE [LARGE SCALE GENOMIC DNA]</scope>
    <source>
        <strain evidence="11 12">DSM 14980</strain>
    </source>
</reference>
<dbReference type="NCBIfam" id="TIGR00746">
    <property type="entry name" value="arcC"/>
    <property type="match status" value="1"/>
</dbReference>
<organism evidence="11 12">
    <name type="scientific">Moorella mulderi DSM 14980</name>
    <dbReference type="NCBI Taxonomy" id="1122241"/>
    <lineage>
        <taxon>Bacteria</taxon>
        <taxon>Bacillati</taxon>
        <taxon>Bacillota</taxon>
        <taxon>Clostridia</taxon>
        <taxon>Neomoorellales</taxon>
        <taxon>Neomoorellaceae</taxon>
        <taxon>Neomoorella</taxon>
    </lineage>
</organism>
<sequence length="314" mass="33334">MPRTVVMAFGGNAITRPGEKGTFAEQKANVAVTCRQLVDLVRNGYRLILTHGNGPQVGNLLIKNELAKDIVPAMPLDVLVSNTQGSIGYAIQQILGYELARQGLQVPVTAVITQVVVAADDPAFQNPTKPVGPFYTQEEAKKLMQERGYRMVEDSNRGWRRVVPSPKPLEIIEKEAIKALTMAGVIVVAAGGGGIPVVRRPDGSLAGVEAVIDKDRAATILASQVGADVLFLLTDVERVCLDYGRPTQREVEELTASEARRYLAEGQFPPGSMGPKVEAAIAFVEAGGEKAIIGSLARAAEAVAGRSGTRIVAG</sequence>
<dbReference type="InterPro" id="IPR001048">
    <property type="entry name" value="Asp/Glu/Uridylate_kinase"/>
</dbReference>
<dbReference type="Proteomes" id="UP000075670">
    <property type="component" value="Unassembled WGS sequence"/>
</dbReference>
<dbReference type="InterPro" id="IPR003964">
    <property type="entry name" value="Carb_kinase"/>
</dbReference>
<dbReference type="FunFam" id="3.40.1160.10:FF:000007">
    <property type="entry name" value="Carbamate kinase"/>
    <property type="match status" value="1"/>
</dbReference>
<keyword evidence="4" id="KW-0056">Arginine metabolism</keyword>
<evidence type="ECO:0000256" key="3">
    <source>
        <dbReference type="ARBA" id="ARBA00013070"/>
    </source>
</evidence>
<evidence type="ECO:0000256" key="4">
    <source>
        <dbReference type="ARBA" id="ARBA00022503"/>
    </source>
</evidence>
<dbReference type="EMBL" id="LTBC01000006">
    <property type="protein sequence ID" value="KYH31929.1"/>
    <property type="molecule type" value="Genomic_DNA"/>
</dbReference>
<keyword evidence="12" id="KW-1185">Reference proteome</keyword>
<evidence type="ECO:0000313" key="12">
    <source>
        <dbReference type="Proteomes" id="UP000075670"/>
    </source>
</evidence>
<dbReference type="RefSeq" id="WP_062284241.1">
    <property type="nucleotide sequence ID" value="NZ_LTBC01000006.1"/>
</dbReference>
<evidence type="ECO:0000256" key="6">
    <source>
        <dbReference type="ARBA" id="ARBA00022777"/>
    </source>
</evidence>
<dbReference type="AlphaFoldDB" id="A0A151AW77"/>
<dbReference type="PANTHER" id="PTHR30409">
    <property type="entry name" value="CARBAMATE KINASE"/>
    <property type="match status" value="1"/>
</dbReference>
<protein>
    <recommendedName>
        <fullName evidence="3 8">Carbamate kinase</fullName>
    </recommendedName>
</protein>
<dbReference type="SUPFAM" id="SSF53633">
    <property type="entry name" value="Carbamate kinase-like"/>
    <property type="match status" value="1"/>
</dbReference>
<dbReference type="Gene3D" id="3.40.1160.10">
    <property type="entry name" value="Acetylglutamate kinase-like"/>
    <property type="match status" value="1"/>
</dbReference>
<dbReference type="CDD" id="cd04235">
    <property type="entry name" value="AAK_CK"/>
    <property type="match status" value="1"/>
</dbReference>
<dbReference type="Pfam" id="PF00696">
    <property type="entry name" value="AA_kinase"/>
    <property type="match status" value="1"/>
</dbReference>
<evidence type="ECO:0000256" key="5">
    <source>
        <dbReference type="ARBA" id="ARBA00022679"/>
    </source>
</evidence>
<evidence type="ECO:0000313" key="11">
    <source>
        <dbReference type="EMBL" id="KYH31929.1"/>
    </source>
</evidence>
<comment type="pathway">
    <text evidence="1">Metabolic intermediate metabolism; carbamoyl phosphate degradation; CO(2) and NH(3) from carbamoyl phosphate: step 1/1.</text>
</comment>
<evidence type="ECO:0000256" key="1">
    <source>
        <dbReference type="ARBA" id="ARBA00005118"/>
    </source>
</evidence>
<proteinExistence type="inferred from homology"/>
<dbReference type="PIRSF" id="PIRSF000723">
    <property type="entry name" value="Carbamate_kin"/>
    <property type="match status" value="1"/>
</dbReference>
<dbReference type="UniPathway" id="UPA00996">
    <property type="reaction ID" value="UER00366"/>
</dbReference>
<evidence type="ECO:0000259" key="10">
    <source>
        <dbReference type="Pfam" id="PF00696"/>
    </source>
</evidence>
<dbReference type="PATRIC" id="fig|1122241.3.peg.1920"/>
<comment type="similarity">
    <text evidence="2 9">Belongs to the carbamate kinase family.</text>
</comment>
<evidence type="ECO:0000256" key="8">
    <source>
        <dbReference type="NCBIfam" id="TIGR00746"/>
    </source>
</evidence>
<evidence type="ECO:0000256" key="9">
    <source>
        <dbReference type="PIRNR" id="PIRNR000723"/>
    </source>
</evidence>
<accession>A0A151AW77</accession>
<dbReference type="GO" id="GO:0019546">
    <property type="term" value="P:L-arginine deiminase pathway"/>
    <property type="evidence" value="ECO:0007669"/>
    <property type="project" value="TreeGrafter"/>
</dbReference>
<dbReference type="OrthoDB" id="9766717at2"/>
<evidence type="ECO:0000256" key="2">
    <source>
        <dbReference type="ARBA" id="ARBA00011066"/>
    </source>
</evidence>